<dbReference type="SUPFAM" id="SSF56300">
    <property type="entry name" value="Metallo-dependent phosphatases"/>
    <property type="match status" value="1"/>
</dbReference>
<dbReference type="AlphaFoldDB" id="A0A851HSE0"/>
<dbReference type="PANTHER" id="PTHR12905:SF0">
    <property type="entry name" value="CALCINEURIN-LIKE PHOSPHOESTERASE DOMAIN-CONTAINING PROTEIN"/>
    <property type="match status" value="1"/>
</dbReference>
<evidence type="ECO:0000313" key="3">
    <source>
        <dbReference type="Proteomes" id="UP000536442"/>
    </source>
</evidence>
<sequence length="209" mass="23533">MRIVCISDTHSMHRQVDVPDGDLLIHAGDSLGTGSLRELEDLDQWFAELPHANKILIAGNHDWCFEDDPEEARSRVRHAHYLEDSAIELEGLTFWGSPWTPVFFNWAFNLKRGKPLAKRWAKIPEATDILITHGPPAGILDRVDTQKGTLRPGCEDLAAKVETLELKLHIFGHIHEDHGQEIIGDCRYINASTCNGHFKPLNPPIVVDL</sequence>
<evidence type="ECO:0000313" key="2">
    <source>
        <dbReference type="EMBL" id="NWN91913.1"/>
    </source>
</evidence>
<protein>
    <submittedName>
        <fullName evidence="2">Metallophosphoesterase</fullName>
    </submittedName>
</protein>
<dbReference type="Gene3D" id="3.60.21.10">
    <property type="match status" value="1"/>
</dbReference>
<dbReference type="EMBL" id="JABEVQ010000005">
    <property type="protein sequence ID" value="NWN91913.1"/>
    <property type="molecule type" value="Genomic_DNA"/>
</dbReference>
<comment type="caution">
    <text evidence="2">The sequence shown here is derived from an EMBL/GenBank/DDBJ whole genome shotgun (WGS) entry which is preliminary data.</text>
</comment>
<accession>A0A851HSE0</accession>
<organism evidence="2 3">
    <name type="scientific">Marinobacter adhaerens</name>
    <dbReference type="NCBI Taxonomy" id="1033846"/>
    <lineage>
        <taxon>Bacteria</taxon>
        <taxon>Pseudomonadati</taxon>
        <taxon>Pseudomonadota</taxon>
        <taxon>Gammaproteobacteria</taxon>
        <taxon>Pseudomonadales</taxon>
        <taxon>Marinobacteraceae</taxon>
        <taxon>Marinobacter</taxon>
    </lineage>
</organism>
<dbReference type="CDD" id="cd07379">
    <property type="entry name" value="MPP_239FB"/>
    <property type="match status" value="1"/>
</dbReference>
<dbReference type="InterPro" id="IPR004843">
    <property type="entry name" value="Calcineurin-like_PHP"/>
</dbReference>
<keyword evidence="3" id="KW-1185">Reference proteome</keyword>
<gene>
    <name evidence="2" type="ORF">HLV39_10465</name>
</gene>
<proteinExistence type="predicted"/>
<dbReference type="PANTHER" id="PTHR12905">
    <property type="entry name" value="METALLOPHOSPHOESTERASE"/>
    <property type="match status" value="1"/>
</dbReference>
<name>A0A851HSE0_9GAMM</name>
<dbReference type="Pfam" id="PF00149">
    <property type="entry name" value="Metallophos"/>
    <property type="match status" value="1"/>
</dbReference>
<dbReference type="InterPro" id="IPR029052">
    <property type="entry name" value="Metallo-depent_PP-like"/>
</dbReference>
<dbReference type="Proteomes" id="UP000536442">
    <property type="component" value="Unassembled WGS sequence"/>
</dbReference>
<dbReference type="GO" id="GO:0016787">
    <property type="term" value="F:hydrolase activity"/>
    <property type="evidence" value="ECO:0007669"/>
    <property type="project" value="InterPro"/>
</dbReference>
<feature type="domain" description="Calcineurin-like phosphoesterase" evidence="1">
    <location>
        <begin position="1"/>
        <end position="176"/>
    </location>
</feature>
<evidence type="ECO:0000259" key="1">
    <source>
        <dbReference type="Pfam" id="PF00149"/>
    </source>
</evidence>
<dbReference type="InterPro" id="IPR051693">
    <property type="entry name" value="UPF0046_metallophosphoest"/>
</dbReference>
<reference evidence="2 3" key="1">
    <citation type="submission" date="2020-03" db="EMBL/GenBank/DDBJ databases">
        <title>Metagenomic, metatranscriptomic, and metabolomic analyses revealed the key microbes and metabolic features during the fermentation of ganjang, Korean traditional soy sauce.</title>
        <authorList>
            <person name="Chun B.H."/>
            <person name="Jeon C.O."/>
        </authorList>
    </citation>
    <scope>NUCLEOTIDE SEQUENCE [LARGE SCALE GENOMIC DNA]</scope>
    <source>
        <strain evidence="2 3">KG14</strain>
    </source>
</reference>